<evidence type="ECO:0000256" key="1">
    <source>
        <dbReference type="SAM" id="MobiDB-lite"/>
    </source>
</evidence>
<dbReference type="STRING" id="1271860.SAMN05216174_11353"/>
<feature type="region of interest" description="Disordered" evidence="1">
    <location>
        <begin position="121"/>
        <end position="150"/>
    </location>
</feature>
<dbReference type="RefSeq" id="WP_091454861.1">
    <property type="nucleotide sequence ID" value="NZ_FMZZ01000013.1"/>
</dbReference>
<sequence>MPEDIPDRPYFVVPAPLRLWTREWVPSPAVSMVIDGPSGAVELRLRPDLIDTPIGGTSIQYHSRTPRAMTTTHQDCLFLGGATCYSDGTALAPGNQIDAWVRSGQGQDVVDELVHRYFAEWPADRVEPGPAEAPDSRPDEQAPPPDTERP</sequence>
<organism evidence="2 3">
    <name type="scientific">Actinokineospora iranica</name>
    <dbReference type="NCBI Taxonomy" id="1271860"/>
    <lineage>
        <taxon>Bacteria</taxon>
        <taxon>Bacillati</taxon>
        <taxon>Actinomycetota</taxon>
        <taxon>Actinomycetes</taxon>
        <taxon>Pseudonocardiales</taxon>
        <taxon>Pseudonocardiaceae</taxon>
        <taxon>Actinokineospora</taxon>
    </lineage>
</organism>
<feature type="compositionally biased region" description="Basic and acidic residues" evidence="1">
    <location>
        <begin position="134"/>
        <end position="150"/>
    </location>
</feature>
<dbReference type="Proteomes" id="UP000199501">
    <property type="component" value="Unassembled WGS sequence"/>
</dbReference>
<evidence type="ECO:0000313" key="3">
    <source>
        <dbReference type="Proteomes" id="UP000199501"/>
    </source>
</evidence>
<dbReference type="EMBL" id="FMZZ01000013">
    <property type="protein sequence ID" value="SDD56116.1"/>
    <property type="molecule type" value="Genomic_DNA"/>
</dbReference>
<protein>
    <submittedName>
        <fullName evidence="2">Uncharacterized protein</fullName>
    </submittedName>
</protein>
<reference evidence="3" key="1">
    <citation type="submission" date="2016-10" db="EMBL/GenBank/DDBJ databases">
        <authorList>
            <person name="Varghese N."/>
            <person name="Submissions S."/>
        </authorList>
    </citation>
    <scope>NUCLEOTIDE SEQUENCE [LARGE SCALE GENOMIC DNA]</scope>
    <source>
        <strain evidence="3">IBRC-M 10403</strain>
    </source>
</reference>
<gene>
    <name evidence="2" type="ORF">SAMN05216174_11353</name>
</gene>
<evidence type="ECO:0000313" key="2">
    <source>
        <dbReference type="EMBL" id="SDD56116.1"/>
    </source>
</evidence>
<dbReference type="AlphaFoldDB" id="A0A1G6VTE9"/>
<proteinExistence type="predicted"/>
<name>A0A1G6VTE9_9PSEU</name>
<accession>A0A1G6VTE9</accession>
<keyword evidence="3" id="KW-1185">Reference proteome</keyword>